<accession>A0A0M8MR21</accession>
<dbReference type="Gene3D" id="1.25.40.10">
    <property type="entry name" value="Tetratricopeptide repeat domain"/>
    <property type="match status" value="3"/>
</dbReference>
<dbReference type="GO" id="GO:0006493">
    <property type="term" value="P:protein O-linked glycosylation"/>
    <property type="evidence" value="ECO:0007669"/>
    <property type="project" value="TreeGrafter"/>
</dbReference>
<feature type="compositionally biased region" description="Polar residues" evidence="9">
    <location>
        <begin position="42"/>
        <end position="51"/>
    </location>
</feature>
<dbReference type="PROSITE" id="PS50293">
    <property type="entry name" value="TPR_REGION"/>
    <property type="match status" value="1"/>
</dbReference>
<evidence type="ECO:0000256" key="6">
    <source>
        <dbReference type="ARBA" id="ARBA00022737"/>
    </source>
</evidence>
<dbReference type="VEuPathDB" id="FungiDB:Malapachy_1090"/>
<dbReference type="Gene3D" id="3.40.50.11380">
    <property type="match status" value="1"/>
</dbReference>
<dbReference type="Gene3D" id="3.40.50.2000">
    <property type="entry name" value="Glycogen Phosphorylase B"/>
    <property type="match status" value="1"/>
</dbReference>
<dbReference type="InterPro" id="IPR011990">
    <property type="entry name" value="TPR-like_helical_dom_sf"/>
</dbReference>
<evidence type="ECO:0000256" key="4">
    <source>
        <dbReference type="ARBA" id="ARBA00022676"/>
    </source>
</evidence>
<name>A0A0M8MR21_9BASI</name>
<dbReference type="EC" id="2.4.1.255" evidence="3"/>
<dbReference type="SUPFAM" id="SSF48452">
    <property type="entry name" value="TPR-like"/>
    <property type="match status" value="1"/>
</dbReference>
<comment type="pathway">
    <text evidence="1">Protein modification; protein glycosylation.</text>
</comment>
<keyword evidence="5" id="KW-0808">Transferase</keyword>
<dbReference type="Pfam" id="PF13844">
    <property type="entry name" value="Glyco_transf_41"/>
    <property type="match status" value="2"/>
</dbReference>
<keyword evidence="4" id="KW-0328">Glycosyltransferase</keyword>
<dbReference type="Proteomes" id="UP000037751">
    <property type="component" value="Unassembled WGS sequence"/>
</dbReference>
<feature type="repeat" description="TPR" evidence="8">
    <location>
        <begin position="680"/>
        <end position="713"/>
    </location>
</feature>
<evidence type="ECO:0000256" key="2">
    <source>
        <dbReference type="ARBA" id="ARBA00005386"/>
    </source>
</evidence>
<dbReference type="OrthoDB" id="421121at2759"/>
<keyword evidence="7 8" id="KW-0802">TPR repeat</keyword>
<evidence type="ECO:0000259" key="10">
    <source>
        <dbReference type="Pfam" id="PF13844"/>
    </source>
</evidence>
<evidence type="ECO:0000256" key="7">
    <source>
        <dbReference type="ARBA" id="ARBA00022803"/>
    </source>
</evidence>
<dbReference type="PROSITE" id="PS50005">
    <property type="entry name" value="TPR"/>
    <property type="match status" value="1"/>
</dbReference>
<dbReference type="SMART" id="SM00028">
    <property type="entry name" value="TPR"/>
    <property type="match status" value="3"/>
</dbReference>
<dbReference type="InterPro" id="IPR029489">
    <property type="entry name" value="OGT/SEC/SPY_C"/>
</dbReference>
<keyword evidence="12" id="KW-1185">Reference proteome</keyword>
<dbReference type="RefSeq" id="XP_017992729.1">
    <property type="nucleotide sequence ID" value="XM_018135600.1"/>
</dbReference>
<evidence type="ECO:0000256" key="9">
    <source>
        <dbReference type="SAM" id="MobiDB-lite"/>
    </source>
</evidence>
<feature type="region of interest" description="Disordered" evidence="9">
    <location>
        <begin position="1439"/>
        <end position="1470"/>
    </location>
</feature>
<protein>
    <recommendedName>
        <fullName evidence="3">protein O-GlcNAc transferase</fullName>
        <ecNumber evidence="3">2.4.1.255</ecNumber>
    </recommendedName>
</protein>
<evidence type="ECO:0000313" key="12">
    <source>
        <dbReference type="Proteomes" id="UP000037751"/>
    </source>
</evidence>
<evidence type="ECO:0000256" key="8">
    <source>
        <dbReference type="PROSITE-ProRule" id="PRU00339"/>
    </source>
</evidence>
<sequence length="1470" mass="164748">MPSEPVPSHITELLNALPQDRIHLTSLVDPRRTERMHDYWRSATSSHTSVPRTRAIPPPSLEADDPPFVTETDEPNLQGHHEHLALTEGHLTHLFRGLDHGLLGAHEPRSVPLSTSTDAPLTSSMPQVDATAKQTVGDQPWQAEIPGWAPGQVPDAPCMTFPEGVQAPSTVFEHAAAIHGTDRMSTAVRDHVLRYAHTLYARWASSQKPEVPTTRPPTTTPKVRAPPPSLMLALLYQLYQMDPTHIPTMLILSCTYFLAGNLRASLWYSNAILRLDPHYIEAMSNIGCALRGLGHWQEAEQWWWRALHLSPGYWDVFENLLDALCHPVASTSDMPGRDPQWDMALRLCDFVDAHIMLVRRPMRASAAASDASGRIQIGLNAGTYEPQALPPSWSLAVVPRVQHLFFAKGNLTYALPGHAPAAAVDAYLRALEVVLSSRGQPSFTLRDLVVAVVVFGMLTHGSVVSGQAPGPVHHAMADALGIDLRHPAEAQAVTEGRYLLLHSQGLLGLVHAAGDRLVRVLLEAGGGTLPTVLFLPEQISSMAEVLWAKTDGTFPVFTTLQDPLAKSTALRTQVAHMSATILLVLAKVFQDTLTASTAPVHQDLSLRGLPLSTSLLLVLHYLSLAWHMRAPTCNNLGILLSSLPVTTSVVAREGERVTLYGPPLALRYYALGLQLDPRHSHLYTNLGSLLKDMGRLPEAIAMYERAVSLHPTLDVALANLASAIKDQGRPQDAIPYYQRLVHLHPHFPEGLCGLVHAMLCVCDWRMVYPPSGSGWMNRAVATVARQLQVGSKYGRGLLRLQANLDTWLDMIVRMLGDDRSHVRELWRKKLEPFFAPHTLAEWVNEGGFLLRLVERLMRISQWRWYHDKYKRGEAAESHRYDRLVLPSSLMQPAATSVLPFHTFTYPLSPRQVRLISHRTALRTTYSALSQPWLPRHVLPPPPPPVEKLHIGYVSSDFNNHPLAHLMQSVFSLHDRHRFTIFCYATSPSDATSYRQKIERDAHHFLDVSAWTSERIIRRVHQDQIHILVNLNGYTKGARNDIFAPRPCPVQMQFMGFAGGLVSGWTDWLVVDPIVCPPALTASEQWRKASYEPSPTDLGADLDPEGEHDDWVYSERMFYMPHSFFVNDHAQGFREPDIAPLEPTDEDASSDDAATRWRHEEIRRWRMRKAIFPALADDMVIFANFNQLYKVDPALFRAWLEILRRVPRSILWLLRFPCSAEEHLRRDAEEFGGPDVASRIVFSDVADKHLHIYRGRVVDLFLDTVECNAHTTAVDVLWSGSPVLTWPKHMHKLCSRVAASLLHAVHLEKQLVVHTIEAYVDRAVALATSLAYRYMTRTPAAQKAEEEAYAYTDAAPPTAHDASGMPPSQQPVYCTSDAIINSLVIPDESPIFFRTGTGELLDIRRSLFLSRDHSPLFNTRGWTRCLEAGYEEAWRRWEAGTDREDSPEYDALPSDAPEKQSSHIWLPPYSM</sequence>
<feature type="domain" description="O-GlcNAc transferase C-terminal" evidence="10">
    <location>
        <begin position="1174"/>
        <end position="1337"/>
    </location>
</feature>
<evidence type="ECO:0000313" key="11">
    <source>
        <dbReference type="EMBL" id="KOS15097.1"/>
    </source>
</evidence>
<evidence type="ECO:0000256" key="1">
    <source>
        <dbReference type="ARBA" id="ARBA00004922"/>
    </source>
</evidence>
<reference evidence="11 12" key="1">
    <citation type="submission" date="2015-07" db="EMBL/GenBank/DDBJ databases">
        <title>Draft Genome Sequence of Malassezia furfur CBS1878 and Malassezia pachydermatis CBS1879.</title>
        <authorList>
            <person name="Triana S."/>
            <person name="Ohm R."/>
            <person name="Gonzalez A."/>
            <person name="DeCock H."/>
            <person name="Restrepo S."/>
            <person name="Celis A."/>
        </authorList>
    </citation>
    <scope>NUCLEOTIDE SEQUENCE [LARGE SCALE GENOMIC DNA]</scope>
    <source>
        <strain evidence="11 12">CBS 1879</strain>
    </source>
</reference>
<dbReference type="Pfam" id="PF13176">
    <property type="entry name" value="TPR_7"/>
    <property type="match status" value="1"/>
</dbReference>
<keyword evidence="6" id="KW-0677">Repeat</keyword>
<comment type="similarity">
    <text evidence="2">Belongs to the glycosyltransferase 41 family. O-GlcNAc transferase subfamily.</text>
</comment>
<proteinExistence type="inferred from homology"/>
<gene>
    <name evidence="11" type="ORF">Malapachy_1090</name>
</gene>
<dbReference type="STRING" id="77020.A0A0M8MR21"/>
<dbReference type="PANTHER" id="PTHR44998:SF1">
    <property type="entry name" value="UDP-N-ACETYLGLUCOSAMINE--PEPTIDE N-ACETYLGLUCOSAMINYLTRANSFERASE 110 KDA SUBUNIT"/>
    <property type="match status" value="1"/>
</dbReference>
<dbReference type="Pfam" id="PF13374">
    <property type="entry name" value="TPR_10"/>
    <property type="match status" value="1"/>
</dbReference>
<feature type="region of interest" description="Disordered" evidence="9">
    <location>
        <begin position="42"/>
        <end position="68"/>
    </location>
</feature>
<dbReference type="GeneID" id="28727475"/>
<comment type="caution">
    <text evidence="11">The sequence shown here is derived from an EMBL/GenBank/DDBJ whole genome shotgun (WGS) entry which is preliminary data.</text>
</comment>
<evidence type="ECO:0000256" key="5">
    <source>
        <dbReference type="ARBA" id="ARBA00022679"/>
    </source>
</evidence>
<evidence type="ECO:0000256" key="3">
    <source>
        <dbReference type="ARBA" id="ARBA00011970"/>
    </source>
</evidence>
<dbReference type="GO" id="GO:0097363">
    <property type="term" value="F:protein O-acetylglucosaminyltransferase activity"/>
    <property type="evidence" value="ECO:0007669"/>
    <property type="project" value="UniProtKB-EC"/>
</dbReference>
<dbReference type="InterPro" id="IPR019734">
    <property type="entry name" value="TPR_rpt"/>
</dbReference>
<dbReference type="PANTHER" id="PTHR44998">
    <property type="match status" value="1"/>
</dbReference>
<dbReference type="Pfam" id="PF13181">
    <property type="entry name" value="TPR_8"/>
    <property type="match status" value="1"/>
</dbReference>
<dbReference type="EMBL" id="LGAV01000003">
    <property type="protein sequence ID" value="KOS15097.1"/>
    <property type="molecule type" value="Genomic_DNA"/>
</dbReference>
<organism evidence="11 12">
    <name type="scientific">Malassezia pachydermatis</name>
    <dbReference type="NCBI Taxonomy" id="77020"/>
    <lineage>
        <taxon>Eukaryota</taxon>
        <taxon>Fungi</taxon>
        <taxon>Dikarya</taxon>
        <taxon>Basidiomycota</taxon>
        <taxon>Ustilaginomycotina</taxon>
        <taxon>Malasseziomycetes</taxon>
        <taxon>Malasseziales</taxon>
        <taxon>Malasseziaceae</taxon>
        <taxon>Malassezia</taxon>
    </lineage>
</organism>
<feature type="domain" description="O-GlcNAc transferase C-terminal" evidence="10">
    <location>
        <begin position="892"/>
        <end position="1080"/>
    </location>
</feature>